<comment type="caution">
    <text evidence="1">The sequence shown here is derived from an EMBL/GenBank/DDBJ whole genome shotgun (WGS) entry which is preliminary data.</text>
</comment>
<dbReference type="AlphaFoldDB" id="A0A2G9GTL7"/>
<organism evidence="1 2">
    <name type="scientific">Handroanthus impetiginosus</name>
    <dbReference type="NCBI Taxonomy" id="429701"/>
    <lineage>
        <taxon>Eukaryota</taxon>
        <taxon>Viridiplantae</taxon>
        <taxon>Streptophyta</taxon>
        <taxon>Embryophyta</taxon>
        <taxon>Tracheophyta</taxon>
        <taxon>Spermatophyta</taxon>
        <taxon>Magnoliopsida</taxon>
        <taxon>eudicotyledons</taxon>
        <taxon>Gunneridae</taxon>
        <taxon>Pentapetalae</taxon>
        <taxon>asterids</taxon>
        <taxon>lamiids</taxon>
        <taxon>Lamiales</taxon>
        <taxon>Bignoniaceae</taxon>
        <taxon>Crescentiina</taxon>
        <taxon>Tabebuia alliance</taxon>
        <taxon>Handroanthus</taxon>
    </lineage>
</organism>
<evidence type="ECO:0000313" key="2">
    <source>
        <dbReference type="Proteomes" id="UP000231279"/>
    </source>
</evidence>
<proteinExistence type="predicted"/>
<reference evidence="2" key="1">
    <citation type="journal article" date="2018" name="Gigascience">
        <title>Genome assembly of the Pink Ipe (Handroanthus impetiginosus, Bignoniaceae), a highly valued, ecologically keystone Neotropical timber forest tree.</title>
        <authorList>
            <person name="Silva-Junior O.B."/>
            <person name="Grattapaglia D."/>
            <person name="Novaes E."/>
            <person name="Collevatti R.G."/>
        </authorList>
    </citation>
    <scope>NUCLEOTIDE SEQUENCE [LARGE SCALE GENOMIC DNA]</scope>
    <source>
        <strain evidence="2">cv. UFG-1</strain>
    </source>
</reference>
<dbReference type="Proteomes" id="UP000231279">
    <property type="component" value="Unassembled WGS sequence"/>
</dbReference>
<dbReference type="STRING" id="429701.A0A2G9GTL7"/>
<protein>
    <submittedName>
        <fullName evidence="1">Uncharacterized protein</fullName>
    </submittedName>
</protein>
<dbReference type="OrthoDB" id="1926608at2759"/>
<dbReference type="EMBL" id="NKXS01003744">
    <property type="protein sequence ID" value="PIN08634.1"/>
    <property type="molecule type" value="Genomic_DNA"/>
</dbReference>
<name>A0A2G9GTL7_9LAMI</name>
<gene>
    <name evidence="1" type="ORF">CDL12_18792</name>
</gene>
<evidence type="ECO:0000313" key="1">
    <source>
        <dbReference type="EMBL" id="PIN08634.1"/>
    </source>
</evidence>
<keyword evidence="2" id="KW-1185">Reference proteome</keyword>
<sequence>MASEAEEAAAAKPRGGRLCVICNAQRAALKRPKTLEQVCFLFYLSILSFVFVSESLC</sequence>
<accession>A0A2G9GTL7</accession>